<keyword evidence="1" id="KW-1133">Transmembrane helix</keyword>
<dbReference type="RefSeq" id="WP_169641584.1">
    <property type="nucleotide sequence ID" value="NZ_CP048788.1"/>
</dbReference>
<evidence type="ECO:0000256" key="2">
    <source>
        <dbReference type="SAM" id="SignalP"/>
    </source>
</evidence>
<name>A0A858SUK6_9RHOB</name>
<feature type="transmembrane region" description="Helical" evidence="1">
    <location>
        <begin position="261"/>
        <end position="285"/>
    </location>
</feature>
<sequence>MPGIILTFLALFVFALPATATAELVENGGDTFFSGKVLSETISTGGDTFMSARSVSARGAAQGDLHVHGFDVSVNADVAEDLYALGATVVVRGAVASDLTAAGFSVRTERGAATAGNVRLAGNSVTIEGPVAGALTVAGRDVILNAAVEGDMQVLAGSISFGPDAVVGGTLTYRSGDKISVPERVAPAGRVVFERFTAVRGWDDLKDMREDMPVLPTFASAFLSFVISLLFFVVLGALMLGFMPRRLENLRRHVASAPGQAMLLGVLGLSVLFGIVPITALTIIGLPFVPVAVLCIVLAWTLGYALGAYSVAMHLWRALGGQDAPGNALRLAVFAAAICLIALLNFIPFVGWVANYTLVLLGIGAMTKALFLFLLGNPGQALDVDMKPVED</sequence>
<feature type="transmembrane region" description="Helical" evidence="1">
    <location>
        <begin position="218"/>
        <end position="240"/>
    </location>
</feature>
<feature type="transmembrane region" description="Helical" evidence="1">
    <location>
        <begin position="353"/>
        <end position="376"/>
    </location>
</feature>
<gene>
    <name evidence="4" type="ORF">G3256_14880</name>
</gene>
<feature type="domain" description="DUF8173" evidence="3">
    <location>
        <begin position="220"/>
        <end position="368"/>
    </location>
</feature>
<dbReference type="InterPro" id="IPR058486">
    <property type="entry name" value="DUF8173"/>
</dbReference>
<dbReference type="Pfam" id="PF26514">
    <property type="entry name" value="DUF8173"/>
    <property type="match status" value="1"/>
</dbReference>
<accession>A0A858SUK6</accession>
<feature type="transmembrane region" description="Helical" evidence="1">
    <location>
        <begin position="328"/>
        <end position="347"/>
    </location>
</feature>
<feature type="transmembrane region" description="Helical" evidence="1">
    <location>
        <begin position="291"/>
        <end position="316"/>
    </location>
</feature>
<dbReference type="Proteomes" id="UP000503308">
    <property type="component" value="Chromosome"/>
</dbReference>
<evidence type="ECO:0000313" key="5">
    <source>
        <dbReference type="Proteomes" id="UP000503308"/>
    </source>
</evidence>
<dbReference type="EMBL" id="CP048788">
    <property type="protein sequence ID" value="QJF52365.1"/>
    <property type="molecule type" value="Genomic_DNA"/>
</dbReference>
<keyword evidence="1" id="KW-0472">Membrane</keyword>
<dbReference type="AlphaFoldDB" id="A0A858SUK6"/>
<feature type="signal peptide" evidence="2">
    <location>
        <begin position="1"/>
        <end position="22"/>
    </location>
</feature>
<dbReference type="KEGG" id="rpon:G3256_14880"/>
<evidence type="ECO:0000313" key="4">
    <source>
        <dbReference type="EMBL" id="QJF52365.1"/>
    </source>
</evidence>
<evidence type="ECO:0000256" key="1">
    <source>
        <dbReference type="SAM" id="Phobius"/>
    </source>
</evidence>
<keyword evidence="2" id="KW-0732">Signal</keyword>
<feature type="chain" id="PRO_5032549180" description="DUF8173 domain-containing protein" evidence="2">
    <location>
        <begin position="23"/>
        <end position="391"/>
    </location>
</feature>
<keyword evidence="1" id="KW-0812">Transmembrane</keyword>
<evidence type="ECO:0000259" key="3">
    <source>
        <dbReference type="Pfam" id="PF26514"/>
    </source>
</evidence>
<protein>
    <recommendedName>
        <fullName evidence="3">DUF8173 domain-containing protein</fullName>
    </recommendedName>
</protein>
<organism evidence="4 5">
    <name type="scientific">Roseobacter ponti</name>
    <dbReference type="NCBI Taxonomy" id="1891787"/>
    <lineage>
        <taxon>Bacteria</taxon>
        <taxon>Pseudomonadati</taxon>
        <taxon>Pseudomonadota</taxon>
        <taxon>Alphaproteobacteria</taxon>
        <taxon>Rhodobacterales</taxon>
        <taxon>Roseobacteraceae</taxon>
        <taxon>Roseobacter</taxon>
    </lineage>
</organism>
<keyword evidence="5" id="KW-1185">Reference proteome</keyword>
<proteinExistence type="predicted"/>
<reference evidence="4 5" key="1">
    <citation type="submission" date="2020-02" db="EMBL/GenBank/DDBJ databases">
        <title>Genome sequence of Roseobacter ponti.</title>
        <authorList>
            <person name="Hollensteiner J."/>
            <person name="Schneider D."/>
            <person name="Poehlein A."/>
            <person name="Daniel R."/>
        </authorList>
    </citation>
    <scope>NUCLEOTIDE SEQUENCE [LARGE SCALE GENOMIC DNA]</scope>
    <source>
        <strain evidence="4 5">DSM 106830</strain>
    </source>
</reference>